<dbReference type="SUPFAM" id="SSF50249">
    <property type="entry name" value="Nucleic acid-binding proteins"/>
    <property type="match status" value="2"/>
</dbReference>
<dbReference type="InterPro" id="IPR002059">
    <property type="entry name" value="CSP_DNA-bd"/>
</dbReference>
<feature type="region of interest" description="Disordered" evidence="2">
    <location>
        <begin position="36"/>
        <end position="73"/>
    </location>
</feature>
<proteinExistence type="predicted"/>
<evidence type="ECO:0000259" key="3">
    <source>
        <dbReference type="PROSITE" id="PS51857"/>
    </source>
</evidence>
<dbReference type="InterPro" id="IPR019844">
    <property type="entry name" value="CSD_CS"/>
</dbReference>
<dbReference type="InterPro" id="IPR011129">
    <property type="entry name" value="CSD"/>
</dbReference>
<dbReference type="Proteomes" id="UP000321230">
    <property type="component" value="Unassembled WGS sequence"/>
</dbReference>
<gene>
    <name evidence="4" type="ORF">GWA01_12320</name>
</gene>
<sequence length="283" mass="29187">MLGIALRQRLNSHLEIIQYVAGGDYLSLRPKDLGIRPLRNNRTDRSSHSPRRGGFDDDFMSQPSYGDRGNSYGGGSYGGGGSSYGGGGSSYGGGAPRRGGPSVLASGPEINATVKWFNGEKGFGFVELADGSGDVFLHANALSTAGFSTVNPGATLSVRIGQGPKGRQVAEVISVDESTAEAPRPRAPFAGGGAGPRFGGGAARPGRPAPDMSQSEEIRGIVKWYNSTKGFGFITPESGGKDIFIHASALERSGIASLNEGQATNVKVVQGQKGPEAAAISVD</sequence>
<evidence type="ECO:0000313" key="4">
    <source>
        <dbReference type="EMBL" id="GEK93462.1"/>
    </source>
</evidence>
<feature type="domain" description="CSD" evidence="3">
    <location>
        <begin position="109"/>
        <end position="175"/>
    </location>
</feature>
<evidence type="ECO:0000256" key="1">
    <source>
        <dbReference type="RuleBase" id="RU000408"/>
    </source>
</evidence>
<dbReference type="PROSITE" id="PS51857">
    <property type="entry name" value="CSD_2"/>
    <property type="match status" value="2"/>
</dbReference>
<keyword evidence="5" id="KW-1185">Reference proteome</keyword>
<dbReference type="EMBL" id="BJUZ01000001">
    <property type="protein sequence ID" value="GEK93462.1"/>
    <property type="molecule type" value="Genomic_DNA"/>
</dbReference>
<dbReference type="InterPro" id="IPR012340">
    <property type="entry name" value="NA-bd_OB-fold"/>
</dbReference>
<dbReference type="SMART" id="SM00357">
    <property type="entry name" value="CSP"/>
    <property type="match status" value="2"/>
</dbReference>
<dbReference type="GO" id="GO:0003676">
    <property type="term" value="F:nucleic acid binding"/>
    <property type="evidence" value="ECO:0007669"/>
    <property type="project" value="InterPro"/>
</dbReference>
<dbReference type="PRINTS" id="PR00050">
    <property type="entry name" value="COLDSHOCK"/>
</dbReference>
<evidence type="ECO:0000313" key="5">
    <source>
        <dbReference type="Proteomes" id="UP000321230"/>
    </source>
</evidence>
<dbReference type="AlphaFoldDB" id="A0A511B0Y0"/>
<dbReference type="Pfam" id="PF00313">
    <property type="entry name" value="CSD"/>
    <property type="match status" value="2"/>
</dbReference>
<dbReference type="PANTHER" id="PTHR11544">
    <property type="entry name" value="COLD SHOCK DOMAIN CONTAINING PROTEINS"/>
    <property type="match status" value="1"/>
</dbReference>
<evidence type="ECO:0000256" key="2">
    <source>
        <dbReference type="SAM" id="MobiDB-lite"/>
    </source>
</evidence>
<feature type="compositionally biased region" description="Gly residues" evidence="2">
    <location>
        <begin position="190"/>
        <end position="203"/>
    </location>
</feature>
<dbReference type="CDD" id="cd04458">
    <property type="entry name" value="CSP_CDS"/>
    <property type="match status" value="2"/>
</dbReference>
<comment type="caution">
    <text evidence="4">The sequence shown here is derived from an EMBL/GenBank/DDBJ whole genome shotgun (WGS) entry which is preliminary data.</text>
</comment>
<dbReference type="PROSITE" id="PS00352">
    <property type="entry name" value="CSD_1"/>
    <property type="match status" value="1"/>
</dbReference>
<comment type="subcellular location">
    <subcellularLocation>
        <location evidence="1">Cytoplasm</location>
    </subcellularLocation>
</comment>
<dbReference type="Gene3D" id="2.40.50.140">
    <property type="entry name" value="Nucleic acid-binding proteins"/>
    <property type="match status" value="2"/>
</dbReference>
<reference evidence="4 5" key="1">
    <citation type="submission" date="2019-07" db="EMBL/GenBank/DDBJ databases">
        <title>Whole genome shotgun sequence of Gluconobacter wancherniae NBRC 103581.</title>
        <authorList>
            <person name="Hosoyama A."/>
            <person name="Uohara A."/>
            <person name="Ohji S."/>
            <person name="Ichikawa N."/>
        </authorList>
    </citation>
    <scope>NUCLEOTIDE SEQUENCE [LARGE SCALE GENOMIC DNA]</scope>
    <source>
        <strain evidence="4 5">NBRC 103581</strain>
    </source>
</reference>
<accession>A0A511B0Y0</accession>
<feature type="region of interest" description="Disordered" evidence="2">
    <location>
        <begin position="176"/>
        <end position="214"/>
    </location>
</feature>
<protein>
    <recommendedName>
        <fullName evidence="3">CSD domain-containing protein</fullName>
    </recommendedName>
</protein>
<dbReference type="InterPro" id="IPR050181">
    <property type="entry name" value="Cold_shock_domain"/>
</dbReference>
<organism evidence="4 5">
    <name type="scientific">Gluconobacter wancherniae NBRC 103581</name>
    <dbReference type="NCBI Taxonomy" id="656744"/>
    <lineage>
        <taxon>Bacteria</taxon>
        <taxon>Pseudomonadati</taxon>
        <taxon>Pseudomonadota</taxon>
        <taxon>Alphaproteobacteria</taxon>
        <taxon>Acetobacterales</taxon>
        <taxon>Acetobacteraceae</taxon>
        <taxon>Gluconobacter</taxon>
    </lineage>
</organism>
<name>A0A511B0Y0_9PROT</name>
<feature type="domain" description="CSD" evidence="3">
    <location>
        <begin position="217"/>
        <end position="282"/>
    </location>
</feature>
<dbReference type="GO" id="GO:0005829">
    <property type="term" value="C:cytosol"/>
    <property type="evidence" value="ECO:0007669"/>
    <property type="project" value="UniProtKB-ARBA"/>
</dbReference>